<name>A0A699YVA5_HAELA</name>
<comment type="caution">
    <text evidence="2">The sequence shown here is derived from an EMBL/GenBank/DDBJ whole genome shotgun (WGS) entry which is preliminary data.</text>
</comment>
<dbReference type="AlphaFoldDB" id="A0A699YVA5"/>
<keyword evidence="3" id="KW-1185">Reference proteome</keyword>
<evidence type="ECO:0000256" key="1">
    <source>
        <dbReference type="SAM" id="MobiDB-lite"/>
    </source>
</evidence>
<feature type="region of interest" description="Disordered" evidence="1">
    <location>
        <begin position="78"/>
        <end position="111"/>
    </location>
</feature>
<evidence type="ECO:0000313" key="3">
    <source>
        <dbReference type="Proteomes" id="UP000485058"/>
    </source>
</evidence>
<feature type="compositionally biased region" description="Polar residues" evidence="1">
    <location>
        <begin position="78"/>
        <end position="88"/>
    </location>
</feature>
<proteinExistence type="predicted"/>
<evidence type="ECO:0000313" key="2">
    <source>
        <dbReference type="EMBL" id="GFH10744.1"/>
    </source>
</evidence>
<sequence length="125" mass="13307">MTHAKQSRPYRRKEQCLRGGPDVISGCAHLLTAANAMQGDLLELELARSTSAHLGSANPPTAAAHRAVARATISCTPKHSCTNRSSEVQRAVGAQPKPTAPDPDPDQTCTTFCRVPTKSWSAPHP</sequence>
<dbReference type="EMBL" id="BLLF01000342">
    <property type="protein sequence ID" value="GFH10744.1"/>
    <property type="molecule type" value="Genomic_DNA"/>
</dbReference>
<gene>
    <name evidence="2" type="ORF">HaLaN_06113</name>
</gene>
<organism evidence="2 3">
    <name type="scientific">Haematococcus lacustris</name>
    <name type="common">Green alga</name>
    <name type="synonym">Haematococcus pluvialis</name>
    <dbReference type="NCBI Taxonomy" id="44745"/>
    <lineage>
        <taxon>Eukaryota</taxon>
        <taxon>Viridiplantae</taxon>
        <taxon>Chlorophyta</taxon>
        <taxon>core chlorophytes</taxon>
        <taxon>Chlorophyceae</taxon>
        <taxon>CS clade</taxon>
        <taxon>Chlamydomonadales</taxon>
        <taxon>Haematococcaceae</taxon>
        <taxon>Haematococcus</taxon>
    </lineage>
</organism>
<dbReference type="Proteomes" id="UP000485058">
    <property type="component" value="Unassembled WGS sequence"/>
</dbReference>
<reference evidence="2 3" key="1">
    <citation type="submission" date="2020-02" db="EMBL/GenBank/DDBJ databases">
        <title>Draft genome sequence of Haematococcus lacustris strain NIES-144.</title>
        <authorList>
            <person name="Morimoto D."/>
            <person name="Nakagawa S."/>
            <person name="Yoshida T."/>
            <person name="Sawayama S."/>
        </authorList>
    </citation>
    <scope>NUCLEOTIDE SEQUENCE [LARGE SCALE GENOMIC DNA]</scope>
    <source>
        <strain evidence="2 3">NIES-144</strain>
    </source>
</reference>
<protein>
    <submittedName>
        <fullName evidence="2">Uncharacterized protein</fullName>
    </submittedName>
</protein>
<accession>A0A699YVA5</accession>